<protein>
    <submittedName>
        <fullName evidence="1">Uncharacterized protein</fullName>
    </submittedName>
</protein>
<dbReference type="RefSeq" id="WP_212991746.1">
    <property type="nucleotide sequence ID" value="NZ_BAABEA010000006.1"/>
</dbReference>
<proteinExistence type="predicted"/>
<name>A0A919SK58_9ACTN</name>
<sequence length="97" mass="10370">MASVRVFLESGFDHDEVTMSAGGAAHEEHEVTTRYQVGLAKVVDLTLPDGEPSNLRITVRNLSAEAAITPEQTPYVRVNATATGLTVEPESAPPMYG</sequence>
<keyword evidence="2" id="KW-1185">Reference proteome</keyword>
<evidence type="ECO:0000313" key="1">
    <source>
        <dbReference type="EMBL" id="GIM73912.1"/>
    </source>
</evidence>
<reference evidence="1" key="1">
    <citation type="submission" date="2021-03" db="EMBL/GenBank/DDBJ databases">
        <title>Whole genome shotgun sequence of Actinoplanes auranticolor NBRC 12245.</title>
        <authorList>
            <person name="Komaki H."/>
            <person name="Tamura T."/>
        </authorList>
    </citation>
    <scope>NUCLEOTIDE SEQUENCE</scope>
    <source>
        <strain evidence="1">NBRC 12245</strain>
    </source>
</reference>
<dbReference type="EMBL" id="BOQL01000048">
    <property type="protein sequence ID" value="GIM73912.1"/>
    <property type="molecule type" value="Genomic_DNA"/>
</dbReference>
<organism evidence="1 2">
    <name type="scientific">Actinoplanes auranticolor</name>
    <dbReference type="NCBI Taxonomy" id="47988"/>
    <lineage>
        <taxon>Bacteria</taxon>
        <taxon>Bacillati</taxon>
        <taxon>Actinomycetota</taxon>
        <taxon>Actinomycetes</taxon>
        <taxon>Micromonosporales</taxon>
        <taxon>Micromonosporaceae</taxon>
        <taxon>Actinoplanes</taxon>
    </lineage>
</organism>
<dbReference type="AlphaFoldDB" id="A0A919SK58"/>
<evidence type="ECO:0000313" key="2">
    <source>
        <dbReference type="Proteomes" id="UP000681340"/>
    </source>
</evidence>
<accession>A0A919SK58</accession>
<comment type="caution">
    <text evidence="1">The sequence shown here is derived from an EMBL/GenBank/DDBJ whole genome shotgun (WGS) entry which is preliminary data.</text>
</comment>
<gene>
    <name evidence="1" type="ORF">Aau02nite_58240</name>
</gene>
<dbReference type="Proteomes" id="UP000681340">
    <property type="component" value="Unassembled WGS sequence"/>
</dbReference>